<evidence type="ECO:0000256" key="4">
    <source>
        <dbReference type="ARBA" id="ARBA00023163"/>
    </source>
</evidence>
<dbReference type="InterPro" id="IPR000847">
    <property type="entry name" value="LysR_HTH_N"/>
</dbReference>
<dbReference type="GO" id="GO:0003700">
    <property type="term" value="F:DNA-binding transcription factor activity"/>
    <property type="evidence" value="ECO:0007669"/>
    <property type="project" value="InterPro"/>
</dbReference>
<evidence type="ECO:0000256" key="1">
    <source>
        <dbReference type="ARBA" id="ARBA00009437"/>
    </source>
</evidence>
<dbReference type="InterPro" id="IPR036390">
    <property type="entry name" value="WH_DNA-bd_sf"/>
</dbReference>
<keyword evidence="3" id="KW-0238">DNA-binding</keyword>
<evidence type="ECO:0000259" key="5">
    <source>
        <dbReference type="PROSITE" id="PS50931"/>
    </source>
</evidence>
<dbReference type="InterPro" id="IPR005119">
    <property type="entry name" value="LysR_subst-bd"/>
</dbReference>
<dbReference type="Gene3D" id="3.40.190.290">
    <property type="match status" value="1"/>
</dbReference>
<keyword evidence="4" id="KW-0804">Transcription</keyword>
<organism evidence="6 7">
    <name type="scientific">Campylobacter curvus (strain 525.92)</name>
    <dbReference type="NCBI Taxonomy" id="360105"/>
    <lineage>
        <taxon>Bacteria</taxon>
        <taxon>Pseudomonadati</taxon>
        <taxon>Campylobacterota</taxon>
        <taxon>Epsilonproteobacteria</taxon>
        <taxon>Campylobacterales</taxon>
        <taxon>Campylobacteraceae</taxon>
        <taxon>Campylobacter</taxon>
    </lineage>
</organism>
<dbReference type="GO" id="GO:0003677">
    <property type="term" value="F:DNA binding"/>
    <property type="evidence" value="ECO:0007669"/>
    <property type="project" value="UniProtKB-KW"/>
</dbReference>
<dbReference type="HOGENOM" id="CLU_039613_6_2_7"/>
<evidence type="ECO:0000313" key="6">
    <source>
        <dbReference type="EMBL" id="EAT99572.1"/>
    </source>
</evidence>
<name>A7H0A5_CAMC5</name>
<dbReference type="InterPro" id="IPR036388">
    <property type="entry name" value="WH-like_DNA-bd_sf"/>
</dbReference>
<dbReference type="KEGG" id="ccv:CCV52592_1787"/>
<dbReference type="SUPFAM" id="SSF53850">
    <property type="entry name" value="Periplasmic binding protein-like II"/>
    <property type="match status" value="1"/>
</dbReference>
<keyword evidence="2" id="KW-0805">Transcription regulation</keyword>
<dbReference type="PANTHER" id="PTHR30419">
    <property type="entry name" value="HTH-TYPE TRANSCRIPTIONAL REGULATOR YBHD"/>
    <property type="match status" value="1"/>
</dbReference>
<gene>
    <name evidence="6" type="ORF">CCV52592_1787</name>
</gene>
<keyword evidence="7" id="KW-1185">Reference proteome</keyword>
<evidence type="ECO:0000256" key="3">
    <source>
        <dbReference type="ARBA" id="ARBA00023125"/>
    </source>
</evidence>
<dbReference type="STRING" id="360105.CCV52592_1787"/>
<dbReference type="FunFam" id="1.10.10.10:FF:000001">
    <property type="entry name" value="LysR family transcriptional regulator"/>
    <property type="match status" value="1"/>
</dbReference>
<dbReference type="PANTHER" id="PTHR30419:SF8">
    <property type="entry name" value="NITROGEN ASSIMILATION TRANSCRIPTIONAL ACTIVATOR-RELATED"/>
    <property type="match status" value="1"/>
</dbReference>
<sequence>MNFKQMQIVIKVAEEKSFTKAARKLKISQPTLSKSILSLEKQLGVTLFNRSQSPISLTDAGEMYYKKTKSILEIYNDLMAQLNKYSNIKTRNSINIGISQFAYALMSDILPKIYKKFLSANIKIKQVNSTLEVKKMLLDGDIDIGFLVLPTNLDGLKYKAIKEQNMVLAMSKSHPLVQNFKALIDKNKKISITDLRNEKFIIPNQVHKVCPTYNEIFKNFDLLPNIFCESDTLDITSDMIASNIGISFMLPQSIKESRKADIITFDIDEPLLKRTLVLAYKKDKKLSRIEKEFLDIALQKG</sequence>
<dbReference type="OrthoDB" id="5338251at2"/>
<dbReference type="Pfam" id="PF03466">
    <property type="entry name" value="LysR_substrate"/>
    <property type="match status" value="1"/>
</dbReference>
<dbReference type="PROSITE" id="PS50931">
    <property type="entry name" value="HTH_LYSR"/>
    <property type="match status" value="1"/>
</dbReference>
<dbReference type="Pfam" id="PF00126">
    <property type="entry name" value="HTH_1"/>
    <property type="match status" value="1"/>
</dbReference>
<dbReference type="GO" id="GO:0005829">
    <property type="term" value="C:cytosol"/>
    <property type="evidence" value="ECO:0007669"/>
    <property type="project" value="TreeGrafter"/>
</dbReference>
<accession>A7H0A5</accession>
<evidence type="ECO:0000313" key="7">
    <source>
        <dbReference type="Proteomes" id="UP000006380"/>
    </source>
</evidence>
<dbReference type="CDD" id="cd05466">
    <property type="entry name" value="PBP2_LTTR_substrate"/>
    <property type="match status" value="1"/>
</dbReference>
<comment type="similarity">
    <text evidence="1">Belongs to the LysR transcriptional regulatory family.</text>
</comment>
<dbReference type="Proteomes" id="UP000006380">
    <property type="component" value="Chromosome"/>
</dbReference>
<dbReference type="Gene3D" id="1.10.10.10">
    <property type="entry name" value="Winged helix-like DNA-binding domain superfamily/Winged helix DNA-binding domain"/>
    <property type="match status" value="1"/>
</dbReference>
<dbReference type="EMBL" id="CP000767">
    <property type="protein sequence ID" value="EAT99572.1"/>
    <property type="molecule type" value="Genomic_DNA"/>
</dbReference>
<proteinExistence type="inferred from homology"/>
<dbReference type="SUPFAM" id="SSF46785">
    <property type="entry name" value="Winged helix' DNA-binding domain"/>
    <property type="match status" value="1"/>
</dbReference>
<dbReference type="AlphaFoldDB" id="A7H0A5"/>
<dbReference type="InterPro" id="IPR050950">
    <property type="entry name" value="HTH-type_LysR_regulators"/>
</dbReference>
<protein>
    <submittedName>
        <fullName evidence="6">Transcriptional regulator, LysR family</fullName>
    </submittedName>
</protein>
<feature type="domain" description="HTH lysR-type" evidence="5">
    <location>
        <begin position="1"/>
        <end position="58"/>
    </location>
</feature>
<reference evidence="6" key="1">
    <citation type="submission" date="2016-07" db="EMBL/GenBank/DDBJ databases">
        <title>Comparative genomics of the Campylobacter concisus group.</title>
        <authorList>
            <person name="Miller W.G."/>
            <person name="Yee E."/>
            <person name="Chapman M.H."/>
            <person name="Huynh S."/>
            <person name="Bono J.L."/>
            <person name="On S.L.W."/>
            <person name="StLeger J."/>
            <person name="Foster G."/>
            <person name="Parker C.T."/>
        </authorList>
    </citation>
    <scope>NUCLEOTIDE SEQUENCE</scope>
    <source>
        <strain evidence="6">525.92</strain>
    </source>
</reference>
<dbReference type="PRINTS" id="PR00039">
    <property type="entry name" value="HTHLYSR"/>
</dbReference>
<evidence type="ECO:0000256" key="2">
    <source>
        <dbReference type="ARBA" id="ARBA00023015"/>
    </source>
</evidence>